<dbReference type="PROSITE" id="PS50994">
    <property type="entry name" value="INTEGRASE"/>
    <property type="match status" value="1"/>
</dbReference>
<dbReference type="GO" id="GO:0032196">
    <property type="term" value="P:transposition"/>
    <property type="evidence" value="ECO:0007669"/>
    <property type="project" value="UniProtKB-KW"/>
</dbReference>
<evidence type="ECO:0000256" key="8">
    <source>
        <dbReference type="ARBA" id="ARBA00022884"/>
    </source>
</evidence>
<evidence type="ECO:0000256" key="15">
    <source>
        <dbReference type="SAM" id="MobiDB-lite"/>
    </source>
</evidence>
<dbReference type="PANTHER" id="PTHR42648">
    <property type="entry name" value="TRANSPOSASE, PUTATIVE-RELATED"/>
    <property type="match status" value="1"/>
</dbReference>
<feature type="compositionally biased region" description="Polar residues" evidence="15">
    <location>
        <begin position="235"/>
        <end position="282"/>
    </location>
</feature>
<dbReference type="Gene3D" id="3.30.420.10">
    <property type="entry name" value="Ribonuclease H-like superfamily/Ribonuclease H"/>
    <property type="match status" value="1"/>
</dbReference>
<dbReference type="GO" id="GO:0006310">
    <property type="term" value="P:DNA recombination"/>
    <property type="evidence" value="ECO:0007669"/>
    <property type="project" value="UniProtKB-KW"/>
</dbReference>
<evidence type="ECO:0000256" key="12">
    <source>
        <dbReference type="ARBA" id="ARBA00023172"/>
    </source>
</evidence>
<proteinExistence type="predicted"/>
<protein>
    <submittedName>
        <fullName evidence="17">Copia protein</fullName>
    </submittedName>
</protein>
<keyword evidence="11" id="KW-0808">Transferase</keyword>
<keyword evidence="18" id="KW-1185">Reference proteome</keyword>
<comment type="catalytic activity">
    <reaction evidence="14">
        <text>DNA(n) + a 2'-deoxyribonucleoside 5'-triphosphate = DNA(n+1) + diphosphate</text>
        <dbReference type="Rhea" id="RHEA:22508"/>
        <dbReference type="Rhea" id="RHEA-COMP:17339"/>
        <dbReference type="Rhea" id="RHEA-COMP:17340"/>
        <dbReference type="ChEBI" id="CHEBI:33019"/>
        <dbReference type="ChEBI" id="CHEBI:61560"/>
        <dbReference type="ChEBI" id="CHEBI:173112"/>
        <dbReference type="EC" id="2.7.7.7"/>
    </reaction>
</comment>
<sequence>MRHKSEAVDKFIAFANLIRTQKGHEIKRLHFDNGKELINTRLREFCATTGTEITTTAPYSSQQNGPAERANRTLADHGRSMMHGHSNTRDKTYLWQEAFAYGNMISNNLPHKIKGEWRVPQIEMYGKAIDMSFFQLFGTTCHVLIQQKGHSKIEAKTRKAIFTGIERNTGGAWRYLALPDRAIRTSRNVFFPRHLPDPASSDIPQPVLAPDNLDAVSPDRWIQVFAPSEGEMATKSENNLTTHTSSSIDNSTRHNPQSTIDNSKPTHTNTPTQGETSNSSEKSANRPPATEHTHRPTLPSKTPLPPTEQSVPGLPSQPRRITTRRQAATESTPYKHEMLDPKTGKARALWLEALNILHKQTTSAIHDPEDIIPIDNTNTGTSRDTSSLPIPIINCFSTMHKNRDDDLPCFHAWVAQNYSALTQPRDTIDNDSPKWADALKSNRKEEWIAAVGDEFTVLIKQKYSKSNATLMEKKSD</sequence>
<evidence type="ECO:0000256" key="9">
    <source>
        <dbReference type="ARBA" id="ARBA00022908"/>
    </source>
</evidence>
<keyword evidence="6" id="KW-0378">Hydrolase</keyword>
<dbReference type="InterPro" id="IPR057670">
    <property type="entry name" value="SH3_retrovirus"/>
</dbReference>
<evidence type="ECO:0000256" key="1">
    <source>
        <dbReference type="ARBA" id="ARBA00022578"/>
    </source>
</evidence>
<evidence type="ECO:0000256" key="7">
    <source>
        <dbReference type="ARBA" id="ARBA00022842"/>
    </source>
</evidence>
<keyword evidence="5" id="KW-0255">Endonuclease</keyword>
<feature type="domain" description="Integrase catalytic" evidence="16">
    <location>
        <begin position="1"/>
        <end position="128"/>
    </location>
</feature>
<dbReference type="GO" id="GO:0003887">
    <property type="term" value="F:DNA-directed DNA polymerase activity"/>
    <property type="evidence" value="ECO:0007669"/>
    <property type="project" value="UniProtKB-KW"/>
</dbReference>
<dbReference type="GO" id="GO:0003723">
    <property type="term" value="F:RNA binding"/>
    <property type="evidence" value="ECO:0007669"/>
    <property type="project" value="UniProtKB-KW"/>
</dbReference>
<dbReference type="GO" id="GO:0015074">
    <property type="term" value="P:DNA integration"/>
    <property type="evidence" value="ECO:0007669"/>
    <property type="project" value="UniProtKB-KW"/>
</dbReference>
<reference evidence="17 18" key="1">
    <citation type="submission" date="2014-11" db="EMBL/GenBank/DDBJ databases">
        <authorList>
            <person name="Wibberg Daniel"/>
        </authorList>
    </citation>
    <scope>NUCLEOTIDE SEQUENCE [LARGE SCALE GENOMIC DNA]</scope>
    <source>
        <strain evidence="17">Rhizoctonia solani AG1-IB 7/3/14</strain>
    </source>
</reference>
<keyword evidence="3" id="KW-0540">Nuclease</keyword>
<evidence type="ECO:0000256" key="5">
    <source>
        <dbReference type="ARBA" id="ARBA00022759"/>
    </source>
</evidence>
<feature type="region of interest" description="Disordered" evidence="15">
    <location>
        <begin position="228"/>
        <end position="340"/>
    </location>
</feature>
<keyword evidence="11" id="KW-0239">DNA-directed DNA polymerase</keyword>
<dbReference type="STRING" id="1108050.A0A0B7G1E7"/>
<dbReference type="EMBL" id="LN679194">
    <property type="protein sequence ID" value="CEL64016.1"/>
    <property type="molecule type" value="Genomic_DNA"/>
</dbReference>
<dbReference type="GO" id="GO:0004519">
    <property type="term" value="F:endonuclease activity"/>
    <property type="evidence" value="ECO:0007669"/>
    <property type="project" value="UniProtKB-KW"/>
</dbReference>
<evidence type="ECO:0000313" key="18">
    <source>
        <dbReference type="Proteomes" id="UP000059188"/>
    </source>
</evidence>
<evidence type="ECO:0000256" key="2">
    <source>
        <dbReference type="ARBA" id="ARBA00022695"/>
    </source>
</evidence>
<keyword evidence="10" id="KW-0695">RNA-directed DNA polymerase</keyword>
<dbReference type="PANTHER" id="PTHR42648:SF11">
    <property type="entry name" value="TRANSPOSON TY4-P GAG-POL POLYPROTEIN"/>
    <property type="match status" value="1"/>
</dbReference>
<dbReference type="InterPro" id="IPR036397">
    <property type="entry name" value="RNaseH_sf"/>
</dbReference>
<evidence type="ECO:0000256" key="10">
    <source>
        <dbReference type="ARBA" id="ARBA00022918"/>
    </source>
</evidence>
<dbReference type="SUPFAM" id="SSF53098">
    <property type="entry name" value="Ribonuclease H-like"/>
    <property type="match status" value="1"/>
</dbReference>
<evidence type="ECO:0000256" key="13">
    <source>
        <dbReference type="ARBA" id="ARBA00048173"/>
    </source>
</evidence>
<dbReference type="InterPro" id="IPR012337">
    <property type="entry name" value="RNaseH-like_sf"/>
</dbReference>
<dbReference type="InterPro" id="IPR039537">
    <property type="entry name" value="Retrotran_Ty1/copia-like"/>
</dbReference>
<dbReference type="Pfam" id="PF25597">
    <property type="entry name" value="SH3_retrovirus"/>
    <property type="match status" value="1"/>
</dbReference>
<evidence type="ECO:0000259" key="16">
    <source>
        <dbReference type="PROSITE" id="PS50994"/>
    </source>
</evidence>
<dbReference type="GO" id="GO:0016787">
    <property type="term" value="F:hydrolase activity"/>
    <property type="evidence" value="ECO:0007669"/>
    <property type="project" value="UniProtKB-KW"/>
</dbReference>
<evidence type="ECO:0000313" key="17">
    <source>
        <dbReference type="EMBL" id="CEL64016.1"/>
    </source>
</evidence>
<keyword evidence="2" id="KW-0548">Nucleotidyltransferase</keyword>
<keyword evidence="7" id="KW-0460">Magnesium</keyword>
<dbReference type="GO" id="GO:0005634">
    <property type="term" value="C:nucleus"/>
    <property type="evidence" value="ECO:0007669"/>
    <property type="project" value="UniProtKB-ARBA"/>
</dbReference>
<organism evidence="17 18">
    <name type="scientific">Thanatephorus cucumeris (strain AG1-IB / isolate 7/3/14)</name>
    <name type="common">Lettuce bottom rot fungus</name>
    <name type="synonym">Rhizoctonia solani</name>
    <dbReference type="NCBI Taxonomy" id="1108050"/>
    <lineage>
        <taxon>Eukaryota</taxon>
        <taxon>Fungi</taxon>
        <taxon>Dikarya</taxon>
        <taxon>Basidiomycota</taxon>
        <taxon>Agaricomycotina</taxon>
        <taxon>Agaricomycetes</taxon>
        <taxon>Cantharellales</taxon>
        <taxon>Ceratobasidiaceae</taxon>
        <taxon>Rhizoctonia</taxon>
        <taxon>Rhizoctonia solani AG-1</taxon>
    </lineage>
</organism>
<comment type="catalytic activity">
    <reaction evidence="13">
        <text>DNA(n) + a 2'-deoxyribonucleoside 5'-triphosphate = DNA(n+1) + diphosphate</text>
        <dbReference type="Rhea" id="RHEA:22508"/>
        <dbReference type="Rhea" id="RHEA-COMP:17339"/>
        <dbReference type="Rhea" id="RHEA-COMP:17340"/>
        <dbReference type="ChEBI" id="CHEBI:33019"/>
        <dbReference type="ChEBI" id="CHEBI:61560"/>
        <dbReference type="ChEBI" id="CHEBI:173112"/>
        <dbReference type="EC" id="2.7.7.49"/>
    </reaction>
</comment>
<dbReference type="AlphaFoldDB" id="A0A0B7G1E7"/>
<keyword evidence="12" id="KW-0233">DNA recombination</keyword>
<accession>A0A0B7G1E7</accession>
<keyword evidence="9" id="KW-0229">DNA integration</keyword>
<dbReference type="OrthoDB" id="3260316at2759"/>
<evidence type="ECO:0000256" key="6">
    <source>
        <dbReference type="ARBA" id="ARBA00022801"/>
    </source>
</evidence>
<evidence type="ECO:0000256" key="14">
    <source>
        <dbReference type="ARBA" id="ARBA00049244"/>
    </source>
</evidence>
<gene>
    <name evidence="17" type="ORF">RSOLAG1IB_10999</name>
</gene>
<keyword evidence="4" id="KW-0479">Metal-binding</keyword>
<name>A0A0B7G1E7_THACB</name>
<evidence type="ECO:0000256" key="11">
    <source>
        <dbReference type="ARBA" id="ARBA00022932"/>
    </source>
</evidence>
<dbReference type="Proteomes" id="UP000059188">
    <property type="component" value="Unassembled WGS sequence"/>
</dbReference>
<keyword evidence="8" id="KW-0694">RNA-binding</keyword>
<evidence type="ECO:0000256" key="3">
    <source>
        <dbReference type="ARBA" id="ARBA00022722"/>
    </source>
</evidence>
<dbReference type="GO" id="GO:0003964">
    <property type="term" value="F:RNA-directed DNA polymerase activity"/>
    <property type="evidence" value="ECO:0007669"/>
    <property type="project" value="UniProtKB-KW"/>
</dbReference>
<keyword evidence="1" id="KW-0815">Transposition</keyword>
<evidence type="ECO:0000256" key="4">
    <source>
        <dbReference type="ARBA" id="ARBA00022723"/>
    </source>
</evidence>
<dbReference type="InterPro" id="IPR001584">
    <property type="entry name" value="Integrase_cat-core"/>
</dbReference>
<dbReference type="GO" id="GO:0046872">
    <property type="term" value="F:metal ion binding"/>
    <property type="evidence" value="ECO:0007669"/>
    <property type="project" value="UniProtKB-KW"/>
</dbReference>